<dbReference type="Proteomes" id="UP000222106">
    <property type="component" value="Unassembled WGS sequence"/>
</dbReference>
<keyword evidence="3" id="KW-0813">Transport</keyword>
<evidence type="ECO:0000313" key="6">
    <source>
        <dbReference type="Proteomes" id="UP000222106"/>
    </source>
</evidence>
<dbReference type="CDD" id="cd13603">
    <property type="entry name" value="PBP2_TRAP_Siap_TeaA_like"/>
    <property type="match status" value="1"/>
</dbReference>
<evidence type="ECO:0000256" key="3">
    <source>
        <dbReference type="ARBA" id="ARBA00022448"/>
    </source>
</evidence>
<evidence type="ECO:0000256" key="2">
    <source>
        <dbReference type="ARBA" id="ARBA00009023"/>
    </source>
</evidence>
<dbReference type="InterPro" id="IPR004682">
    <property type="entry name" value="TRAP_DctP"/>
</dbReference>
<dbReference type="InterPro" id="IPR038404">
    <property type="entry name" value="TRAP_DctP_sf"/>
</dbReference>
<gene>
    <name evidence="5" type="ORF">ATJ97_0010</name>
</gene>
<dbReference type="AlphaFoldDB" id="A0A2A9F3G2"/>
<dbReference type="InterPro" id="IPR018389">
    <property type="entry name" value="DctP_fam"/>
</dbReference>
<dbReference type="SUPFAM" id="SSF53850">
    <property type="entry name" value="Periplasmic binding protein-like II"/>
    <property type="match status" value="1"/>
</dbReference>
<keyword evidence="5" id="KW-0675">Receptor</keyword>
<proteinExistence type="inferred from homology"/>
<dbReference type="EMBL" id="PDJI01000001">
    <property type="protein sequence ID" value="PFG45092.1"/>
    <property type="molecule type" value="Genomic_DNA"/>
</dbReference>
<comment type="caution">
    <text evidence="5">The sequence shown here is derived from an EMBL/GenBank/DDBJ whole genome shotgun (WGS) entry which is preliminary data.</text>
</comment>
<evidence type="ECO:0000256" key="4">
    <source>
        <dbReference type="ARBA" id="ARBA00022729"/>
    </source>
</evidence>
<name>A0A2A9F3G2_9MICO</name>
<organism evidence="5 6">
    <name type="scientific">Georgenia soli</name>
    <dbReference type="NCBI Taxonomy" id="638953"/>
    <lineage>
        <taxon>Bacteria</taxon>
        <taxon>Bacillati</taxon>
        <taxon>Actinomycetota</taxon>
        <taxon>Actinomycetes</taxon>
        <taxon>Micrococcales</taxon>
        <taxon>Bogoriellaceae</taxon>
        <taxon>Georgenia</taxon>
    </lineage>
</organism>
<protein>
    <submittedName>
        <fullName evidence="5">Tripartite ATP-independent transporter DctP family solute receptor</fullName>
    </submittedName>
</protein>
<dbReference type="GO" id="GO:0055085">
    <property type="term" value="P:transmembrane transport"/>
    <property type="evidence" value="ECO:0007669"/>
    <property type="project" value="InterPro"/>
</dbReference>
<comment type="similarity">
    <text evidence="2">Belongs to the bacterial solute-binding protein 7 family.</text>
</comment>
<reference evidence="5 6" key="1">
    <citation type="submission" date="2017-10" db="EMBL/GenBank/DDBJ databases">
        <title>Sequencing the genomes of 1000 actinobacteria strains.</title>
        <authorList>
            <person name="Klenk H.-P."/>
        </authorList>
    </citation>
    <scope>NUCLEOTIDE SEQUENCE [LARGE SCALE GENOMIC DNA]</scope>
    <source>
        <strain evidence="5 6">DSM 21838</strain>
    </source>
</reference>
<accession>A0A2A9F3G2</accession>
<comment type="subcellular location">
    <subcellularLocation>
        <location evidence="1">Cell envelope</location>
    </subcellularLocation>
</comment>
<dbReference type="NCBIfam" id="TIGR00787">
    <property type="entry name" value="dctP"/>
    <property type="match status" value="1"/>
</dbReference>
<dbReference type="Gene3D" id="3.40.190.170">
    <property type="entry name" value="Bacterial extracellular solute-binding protein, family 7"/>
    <property type="match status" value="1"/>
</dbReference>
<dbReference type="PANTHER" id="PTHR33376:SF4">
    <property type="entry name" value="SIALIC ACID-BINDING PERIPLASMIC PROTEIN SIAP"/>
    <property type="match status" value="1"/>
</dbReference>
<evidence type="ECO:0000256" key="1">
    <source>
        <dbReference type="ARBA" id="ARBA00004196"/>
    </source>
</evidence>
<dbReference type="Pfam" id="PF03480">
    <property type="entry name" value="DctP"/>
    <property type="match status" value="1"/>
</dbReference>
<dbReference type="NCBIfam" id="NF037995">
    <property type="entry name" value="TRAP_S1"/>
    <property type="match status" value="1"/>
</dbReference>
<evidence type="ECO:0000313" key="5">
    <source>
        <dbReference type="EMBL" id="PFG45092.1"/>
    </source>
</evidence>
<sequence>MSLGHAYSPESLEHRGAVAFAERVAELTDDAVTIQVYPSAQLGSWEEMQEGLELGSVDIVFESLGSLERYTSLASIEGLPFLYNDFDHFVAVWESDLKEEIFEEVRADSGFQLLGAFPRGGGRQLASIRPVESLSDLEGLKIRVPGQDAYIETWQALGASPTPLALNEVFSALEQGAIEATEAPVSVLRSSSFYEVAQHITVTNHLFGNQHFQFWGDSYDALPDDTRAALVQAADDVSLEFRTVGLEEDEDNRTFLEESGVTFYEIDVDEWRARVEHLTEQADPSVQGWVEQISGMASE</sequence>
<keyword evidence="4" id="KW-0732">Signal</keyword>
<dbReference type="PANTHER" id="PTHR33376">
    <property type="match status" value="1"/>
</dbReference>
<keyword evidence="6" id="KW-1185">Reference proteome</keyword>
<dbReference type="GO" id="GO:0030288">
    <property type="term" value="C:outer membrane-bounded periplasmic space"/>
    <property type="evidence" value="ECO:0007669"/>
    <property type="project" value="InterPro"/>
</dbReference>